<reference evidence="1" key="1">
    <citation type="journal article" date="2014" name="Nat. Commun.">
        <title>The tobacco genome sequence and its comparison with those of tomato and potato.</title>
        <authorList>
            <person name="Sierro N."/>
            <person name="Battey J.N."/>
            <person name="Ouadi S."/>
            <person name="Bakaher N."/>
            <person name="Bovet L."/>
            <person name="Willig A."/>
            <person name="Goepfert S."/>
            <person name="Peitsch M.C."/>
            <person name="Ivanov N.V."/>
        </authorList>
    </citation>
    <scope>NUCLEOTIDE SEQUENCE [LARGE SCALE GENOMIC DNA]</scope>
</reference>
<protein>
    <submittedName>
        <fullName evidence="2">Uncharacterized protein LOC142172487</fullName>
    </submittedName>
</protein>
<proteinExistence type="predicted"/>
<gene>
    <name evidence="2" type="primary">LOC142172487</name>
</gene>
<evidence type="ECO:0000313" key="1">
    <source>
        <dbReference type="Proteomes" id="UP000790787"/>
    </source>
</evidence>
<name>A0AC58T4Q8_TOBAC</name>
<dbReference type="RefSeq" id="XP_075092217.1">
    <property type="nucleotide sequence ID" value="XM_075236116.1"/>
</dbReference>
<evidence type="ECO:0000313" key="2">
    <source>
        <dbReference type="RefSeq" id="XP_075092217.1"/>
    </source>
</evidence>
<accession>A0AC58T4Q8</accession>
<reference evidence="2" key="2">
    <citation type="submission" date="2025-08" db="UniProtKB">
        <authorList>
            <consortium name="RefSeq"/>
        </authorList>
    </citation>
    <scope>IDENTIFICATION</scope>
    <source>
        <tissue evidence="2">Leaf</tissue>
    </source>
</reference>
<dbReference type="Proteomes" id="UP000790787">
    <property type="component" value="Chromosome 18"/>
</dbReference>
<keyword evidence="1" id="KW-1185">Reference proteome</keyword>
<organism evidence="1 2">
    <name type="scientific">Nicotiana tabacum</name>
    <name type="common">Common tobacco</name>
    <dbReference type="NCBI Taxonomy" id="4097"/>
    <lineage>
        <taxon>Eukaryota</taxon>
        <taxon>Viridiplantae</taxon>
        <taxon>Streptophyta</taxon>
        <taxon>Embryophyta</taxon>
        <taxon>Tracheophyta</taxon>
        <taxon>Spermatophyta</taxon>
        <taxon>Magnoliopsida</taxon>
        <taxon>eudicotyledons</taxon>
        <taxon>Gunneridae</taxon>
        <taxon>Pentapetalae</taxon>
        <taxon>asterids</taxon>
        <taxon>lamiids</taxon>
        <taxon>Solanales</taxon>
        <taxon>Solanaceae</taxon>
        <taxon>Nicotianoideae</taxon>
        <taxon>Nicotianeae</taxon>
        <taxon>Nicotiana</taxon>
    </lineage>
</organism>
<sequence>MSNLCPANPESVYFVGNANRGQTNQYGDTYNPNWRNHPNFSWGGNQDTHNQYRPQAPQQQYRPPQVEQQASPTSHLEDMLKKVMAEHQALAITVRNLEHQMGQLASAQNTRPAGGLPSDAEPNPKAQVNAVTLRNGRALEEVPKKKKNTDHPEGELAPSQLRGMRKMIKDPSQDIVANKRRHAEFETVALTEECSARVQSKLPSKLKDLGSFTIPLSLGKQEVGRALCDLGASINLISSSLFKQLRLGMLRPTTITLQLADRSLVMPEGIIEDVLVRVGKIILPADFIVLDYEADDEVPIILGRPFLATGGAIIDVRAGKLKMRVDDEEVTFNVYKALKLPKHYEDLCMITVVESKGINQSPYVNYSDLDGTTELKEVVFPAERVKMIEKRARDER</sequence>